<reference evidence="3" key="1">
    <citation type="journal article" date="2021" name="ISME J.">
        <title>Evolutionary origin and ecological implication of a unique nif island in free-living Bradyrhizobium lineages.</title>
        <authorList>
            <person name="Tao J."/>
        </authorList>
    </citation>
    <scope>NUCLEOTIDE SEQUENCE [LARGE SCALE GENOMIC DNA]</scope>
    <source>
        <strain evidence="3">SZCCT0434</strain>
    </source>
</reference>
<dbReference type="Proteomes" id="UP001315278">
    <property type="component" value="Unassembled WGS sequence"/>
</dbReference>
<name>A0ABS5FRV1_9BRAD</name>
<keyword evidence="1" id="KW-1133">Transmembrane helix</keyword>
<protein>
    <submittedName>
        <fullName evidence="2">Uncharacterized protein</fullName>
    </submittedName>
</protein>
<dbReference type="EMBL" id="JAFCJH010000040">
    <property type="protein sequence ID" value="MBR0799552.1"/>
    <property type="molecule type" value="Genomic_DNA"/>
</dbReference>
<gene>
    <name evidence="2" type="ORF">JQ615_29690</name>
</gene>
<evidence type="ECO:0000313" key="2">
    <source>
        <dbReference type="EMBL" id="MBR0799552.1"/>
    </source>
</evidence>
<keyword evidence="1" id="KW-0472">Membrane</keyword>
<organism evidence="2 3">
    <name type="scientific">Bradyrhizobium jicamae</name>
    <dbReference type="NCBI Taxonomy" id="280332"/>
    <lineage>
        <taxon>Bacteria</taxon>
        <taxon>Pseudomonadati</taxon>
        <taxon>Pseudomonadota</taxon>
        <taxon>Alphaproteobacteria</taxon>
        <taxon>Hyphomicrobiales</taxon>
        <taxon>Nitrobacteraceae</taxon>
        <taxon>Bradyrhizobium</taxon>
    </lineage>
</organism>
<keyword evidence="3" id="KW-1185">Reference proteome</keyword>
<evidence type="ECO:0000256" key="1">
    <source>
        <dbReference type="SAM" id="Phobius"/>
    </source>
</evidence>
<keyword evidence="1" id="KW-0812">Transmembrane</keyword>
<proteinExistence type="predicted"/>
<comment type="caution">
    <text evidence="2">The sequence shown here is derived from an EMBL/GenBank/DDBJ whole genome shotgun (WGS) entry which is preliminary data.</text>
</comment>
<dbReference type="RefSeq" id="WP_212494321.1">
    <property type="nucleotide sequence ID" value="NZ_JAFCJH010000040.1"/>
</dbReference>
<evidence type="ECO:0000313" key="3">
    <source>
        <dbReference type="Proteomes" id="UP001315278"/>
    </source>
</evidence>
<accession>A0ABS5FRV1</accession>
<sequence length="61" mass="6644">MQKYIEELESGDRRVANNWTIVSFSLYGSILAGLLLYAAVEQNRDTGLLAADAQATATAPR</sequence>
<feature type="transmembrane region" description="Helical" evidence="1">
    <location>
        <begin position="21"/>
        <end position="40"/>
    </location>
</feature>